<dbReference type="Pfam" id="PF01136">
    <property type="entry name" value="Peptidase_U32"/>
    <property type="match status" value="1"/>
</dbReference>
<protein>
    <submittedName>
        <fullName evidence="1">Putative protease</fullName>
    </submittedName>
</protein>
<proteinExistence type="predicted"/>
<gene>
    <name evidence="1" type="ORF">EDD63_11917</name>
</gene>
<dbReference type="OrthoDB" id="9807498at2"/>
<organism evidence="1 2">
    <name type="scientific">Breznakia blatticola</name>
    <dbReference type="NCBI Taxonomy" id="1754012"/>
    <lineage>
        <taxon>Bacteria</taxon>
        <taxon>Bacillati</taxon>
        <taxon>Bacillota</taxon>
        <taxon>Erysipelotrichia</taxon>
        <taxon>Erysipelotrichales</taxon>
        <taxon>Erysipelotrichaceae</taxon>
        <taxon>Breznakia</taxon>
    </lineage>
</organism>
<sequence>MKENIIVSPYILADIKKLNEAGATSILVGIDAFPFASTIYVSHDELQEVRRLTKALGMNLYVNVNAFFMECDLDRLLEELAFIKEVDVDGIYFTDLAVYTQASKLDMTDLLIYNPDTLLTNHLDVQEYLNLGLQMCTLASEITLEDIVSIASKVQGRVEVIIHGRLSMMHSKRTLLTNYMKFIDSEHKVYENKDLYLIEEKRDDHMPIFEDVSGTHMYTGFTLASFEEMEDFVGAGVHDFRIESMFYTIEELCRIIKDYRYVLEHPESGRALYQEYERNQKDRNITKGFLYTKTGAKK</sequence>
<dbReference type="GO" id="GO:0008233">
    <property type="term" value="F:peptidase activity"/>
    <property type="evidence" value="ECO:0007669"/>
    <property type="project" value="UniProtKB-KW"/>
</dbReference>
<dbReference type="PANTHER" id="PTHR30217:SF7">
    <property type="entry name" value="TRNA HYDROXYLATION PROTEIN P2"/>
    <property type="match status" value="1"/>
</dbReference>
<keyword evidence="1" id="KW-0645">Protease</keyword>
<reference evidence="1 2" key="1">
    <citation type="submission" date="2019-03" db="EMBL/GenBank/DDBJ databases">
        <title>Genomic Encyclopedia of Type Strains, Phase IV (KMG-IV): sequencing the most valuable type-strain genomes for metagenomic binning, comparative biology and taxonomic classification.</title>
        <authorList>
            <person name="Goeker M."/>
        </authorList>
    </citation>
    <scope>NUCLEOTIDE SEQUENCE [LARGE SCALE GENOMIC DNA]</scope>
    <source>
        <strain evidence="1 2">DSM 28867</strain>
    </source>
</reference>
<comment type="caution">
    <text evidence="1">The sequence shown here is derived from an EMBL/GenBank/DDBJ whole genome shotgun (WGS) entry which is preliminary data.</text>
</comment>
<evidence type="ECO:0000313" key="2">
    <source>
        <dbReference type="Proteomes" id="UP000294743"/>
    </source>
</evidence>
<name>A0A4R7ZK20_9FIRM</name>
<evidence type="ECO:0000313" key="1">
    <source>
        <dbReference type="EMBL" id="TDW16851.1"/>
    </source>
</evidence>
<dbReference type="EMBL" id="SODD01000019">
    <property type="protein sequence ID" value="TDW16851.1"/>
    <property type="molecule type" value="Genomic_DNA"/>
</dbReference>
<dbReference type="Proteomes" id="UP000294743">
    <property type="component" value="Unassembled WGS sequence"/>
</dbReference>
<dbReference type="PANTHER" id="PTHR30217">
    <property type="entry name" value="PEPTIDASE U32 FAMILY"/>
    <property type="match status" value="1"/>
</dbReference>
<dbReference type="InterPro" id="IPR001539">
    <property type="entry name" value="Peptidase_U32"/>
</dbReference>
<dbReference type="GO" id="GO:0006508">
    <property type="term" value="P:proteolysis"/>
    <property type="evidence" value="ECO:0007669"/>
    <property type="project" value="UniProtKB-KW"/>
</dbReference>
<dbReference type="InterPro" id="IPR051454">
    <property type="entry name" value="RNA/ubiquinone_mod_enzymes"/>
</dbReference>
<accession>A0A4R7ZK20</accession>
<keyword evidence="2" id="KW-1185">Reference proteome</keyword>
<dbReference type="RefSeq" id="WP_134169636.1">
    <property type="nucleotide sequence ID" value="NZ_SODD01000019.1"/>
</dbReference>
<keyword evidence="1" id="KW-0378">Hydrolase</keyword>
<dbReference type="AlphaFoldDB" id="A0A4R7ZK20"/>